<comment type="caution">
    <text evidence="4">The sequence shown here is derived from an EMBL/GenBank/DDBJ whole genome shotgun (WGS) entry which is preliminary data.</text>
</comment>
<feature type="domain" description="DUF4219" evidence="2">
    <location>
        <begin position="133"/>
        <end position="157"/>
    </location>
</feature>
<evidence type="ECO:0000259" key="2">
    <source>
        <dbReference type="Pfam" id="PF13961"/>
    </source>
</evidence>
<organism evidence="4 5">
    <name type="scientific">Tetracentron sinense</name>
    <name type="common">Spur-leaf</name>
    <dbReference type="NCBI Taxonomy" id="13715"/>
    <lineage>
        <taxon>Eukaryota</taxon>
        <taxon>Viridiplantae</taxon>
        <taxon>Streptophyta</taxon>
        <taxon>Embryophyta</taxon>
        <taxon>Tracheophyta</taxon>
        <taxon>Spermatophyta</taxon>
        <taxon>Magnoliopsida</taxon>
        <taxon>Trochodendrales</taxon>
        <taxon>Trochodendraceae</taxon>
        <taxon>Tetracentron</taxon>
    </lineage>
</organism>
<protein>
    <recommendedName>
        <fullName evidence="6">PGG domain-containing protein</fullName>
    </recommendedName>
</protein>
<sequence length="817" mass="90704">MVEEKSAPKASSNTELAPNAIVNEVLKRNNYDTWKVQMERYLKEHALWDIVNGTVSEPAEETWRQKNEEALKAIRDSCGPQKLSSIKKEVLAKDAWDRLASLCQHNGKGKFVPKATRNTELAPNAIVDNVLKRNNYDAWKVQMERYLQEHGLWNIVNGTESDPADITSETWRQKNTEALKAIQDSCGPQKLSSIKKEILAKDAWDHLASLSHHKGWAGDDYMSYLSLCNAAAKGDWERTKSYFPGVQDAVNARVSISNGTLLHIAASNGHVHIVQELVKLMSVVALELKDKYGSTALSVAAANGSTRIAIPMVITDKNLLCIRNSFEFIPVVMAAANGNKEMVYYLYSKTPDEELNPDTGNNSGALLLTSLITADMFDVALDLVERYPNLSTKGDFHGVPALVALAKKPSAFPSGCIKVQSSHSIEGNIENPKDEVPDIENPCEGSRRRGHVIFKAVPGINNIYQLKLKHNQALELLKSICRSLPISNDSEVIDNLNQKQNDPTVIDMGINAIVEATKHGIVELIVHIIRSYPFMIDALSEKKQNIFLSAISYRQEGIFNLLKGMHARKNESDITDEPRDNMLHLAGMLAPSSRLSNISGAAMQMQRELQWFKEVEKLVLYPMDKEQKNQAGKTPRELLTEEHKELVKAAEKWMKGTASSCMVVATLIATVMFAAAFTVPGGNHGETGIAIFLDDNSFLVFIIADALSLFSSSTSVLMFLGILTSRYTEDDFLTTLPRRMIIGLATLFFSLTTMTIAFAATLFIILHERITWVAIPVSLLASIPISLFALLQFPLLFEMITSTYGSGIFNEKTEPLY</sequence>
<dbReference type="OMA" id="RIVWLTI"/>
<dbReference type="Pfam" id="PF12796">
    <property type="entry name" value="Ank_2"/>
    <property type="match status" value="1"/>
</dbReference>
<dbReference type="Gene3D" id="1.25.40.20">
    <property type="entry name" value="Ankyrin repeat-containing domain"/>
    <property type="match status" value="1"/>
</dbReference>
<feature type="transmembrane region" description="Helical" evidence="1">
    <location>
        <begin position="658"/>
        <end position="678"/>
    </location>
</feature>
<feature type="domain" description="DUF4219" evidence="2">
    <location>
        <begin position="28"/>
        <end position="52"/>
    </location>
</feature>
<dbReference type="InterPro" id="IPR025314">
    <property type="entry name" value="DUF4219"/>
</dbReference>
<evidence type="ECO:0000259" key="3">
    <source>
        <dbReference type="Pfam" id="PF13962"/>
    </source>
</evidence>
<dbReference type="PANTHER" id="PTHR24177:SF365">
    <property type="entry name" value="ANKYRIN REPEAT-CONTAINING PROTEIN NPR4-LIKE ISOFORM X1"/>
    <property type="match status" value="1"/>
</dbReference>
<dbReference type="PANTHER" id="PTHR24177">
    <property type="entry name" value="CASKIN"/>
    <property type="match status" value="1"/>
</dbReference>
<dbReference type="SUPFAM" id="SSF48403">
    <property type="entry name" value="Ankyrin repeat"/>
    <property type="match status" value="1"/>
</dbReference>
<feature type="domain" description="PGG" evidence="3">
    <location>
        <begin position="651"/>
        <end position="764"/>
    </location>
</feature>
<feature type="transmembrane region" description="Helical" evidence="1">
    <location>
        <begin position="772"/>
        <end position="791"/>
    </location>
</feature>
<proteinExistence type="predicted"/>
<feature type="transmembrane region" description="Helical" evidence="1">
    <location>
        <begin position="698"/>
        <end position="720"/>
    </location>
</feature>
<gene>
    <name evidence="4" type="ORF">HHK36_030507</name>
</gene>
<dbReference type="Pfam" id="PF13962">
    <property type="entry name" value="PGG"/>
    <property type="match status" value="1"/>
</dbReference>
<dbReference type="Proteomes" id="UP000655225">
    <property type="component" value="Unassembled WGS sequence"/>
</dbReference>
<feature type="transmembrane region" description="Helical" evidence="1">
    <location>
        <begin position="741"/>
        <end position="766"/>
    </location>
</feature>
<dbReference type="EMBL" id="JABCRI010000024">
    <property type="protein sequence ID" value="KAF8377134.1"/>
    <property type="molecule type" value="Genomic_DNA"/>
</dbReference>
<reference evidence="4 5" key="1">
    <citation type="submission" date="2020-04" db="EMBL/GenBank/DDBJ databases">
        <title>Plant Genome Project.</title>
        <authorList>
            <person name="Zhang R.-G."/>
        </authorList>
    </citation>
    <scope>NUCLEOTIDE SEQUENCE [LARGE SCALE GENOMIC DNA]</scope>
    <source>
        <strain evidence="4">YNK0</strain>
        <tissue evidence="4">Leaf</tissue>
    </source>
</reference>
<dbReference type="OrthoDB" id="413361at2759"/>
<dbReference type="InterPro" id="IPR026961">
    <property type="entry name" value="PGG_dom"/>
</dbReference>
<keyword evidence="1" id="KW-0812">Transmembrane</keyword>
<dbReference type="GO" id="GO:0016020">
    <property type="term" value="C:membrane"/>
    <property type="evidence" value="ECO:0007669"/>
    <property type="project" value="TreeGrafter"/>
</dbReference>
<dbReference type="InterPro" id="IPR002110">
    <property type="entry name" value="Ankyrin_rpt"/>
</dbReference>
<keyword evidence="1" id="KW-0472">Membrane</keyword>
<dbReference type="Pfam" id="PF13961">
    <property type="entry name" value="DUF4219"/>
    <property type="match status" value="2"/>
</dbReference>
<dbReference type="AlphaFoldDB" id="A0A834Y9P7"/>
<dbReference type="InterPro" id="IPR036770">
    <property type="entry name" value="Ankyrin_rpt-contain_sf"/>
</dbReference>
<evidence type="ECO:0000313" key="4">
    <source>
        <dbReference type="EMBL" id="KAF8377134.1"/>
    </source>
</evidence>
<evidence type="ECO:0000313" key="5">
    <source>
        <dbReference type="Proteomes" id="UP000655225"/>
    </source>
</evidence>
<accession>A0A834Y9P7</accession>
<evidence type="ECO:0008006" key="6">
    <source>
        <dbReference type="Google" id="ProtNLM"/>
    </source>
</evidence>
<name>A0A834Y9P7_TETSI</name>
<dbReference type="SMART" id="SM00248">
    <property type="entry name" value="ANK"/>
    <property type="match status" value="3"/>
</dbReference>
<keyword evidence="1" id="KW-1133">Transmembrane helix</keyword>
<evidence type="ECO:0000256" key="1">
    <source>
        <dbReference type="SAM" id="Phobius"/>
    </source>
</evidence>
<keyword evidence="5" id="KW-1185">Reference proteome</keyword>